<gene>
    <name evidence="2" type="ORF">JBS370_LOCUS21795</name>
    <name evidence="1" type="ORF">ZHD862_LOCUS31191</name>
</gene>
<sequence>MLKELINKLFSEKSQLIYLHLDIANDIYDIDIHQCLSSSFSYPCSRTIFNKFQSSCLNLRYLYIRLIYTCFLEDIIEHVPVLEQLSIDFKSSMNMEPRSKSDIEILIKSNGNWFNKVPKLEYFSLKCLVYDNLQISYLKWLLNNVNHIRKLKIRLGSNEVSNKETIIWNSLVDANFIRQYCMPDIDKNLINFDFYIAFKCQSKSINIEKILNSFQIHRLFIDRQWTNVTCFFDPILSYQHLSSSPINKPEFYDGLRYYPNFSTWPHIRTISIDLHASIYLFIERFNQIFPNVCYIKVHMNGYDKSIDRKKIRAIYLARLISMTVQLKYLLVENFEWLLDVVQYASDRFKKTVLSTVQYAEFGIASCHRGSNESISVGKNLLPFLITYMPHLYRLRLWRPDDFPWTSIRPDFKSKYHYTVLLAQWLDSLLTPQSIAKHVTIFQQNLCQLVEELKEFCFLDIYGKINCEKVESYRSMVTTSFPNSQIYIDISRFRLWI</sequence>
<protein>
    <submittedName>
        <fullName evidence="2">Uncharacterized protein</fullName>
    </submittedName>
</protein>
<accession>A0A819IT60</accession>
<dbReference type="AlphaFoldDB" id="A0A819IT60"/>
<dbReference type="EMBL" id="CAJNOT010003086">
    <property type="protein sequence ID" value="CAF1363245.1"/>
    <property type="molecule type" value="Genomic_DNA"/>
</dbReference>
<evidence type="ECO:0000313" key="2">
    <source>
        <dbReference type="EMBL" id="CAF3918628.1"/>
    </source>
</evidence>
<proteinExistence type="predicted"/>
<dbReference type="EMBL" id="CAJOBD010002942">
    <property type="protein sequence ID" value="CAF3918628.1"/>
    <property type="molecule type" value="Genomic_DNA"/>
</dbReference>
<dbReference type="Proteomes" id="UP000663864">
    <property type="component" value="Unassembled WGS sequence"/>
</dbReference>
<name>A0A819IT60_9BILA</name>
<reference evidence="2" key="1">
    <citation type="submission" date="2021-02" db="EMBL/GenBank/DDBJ databases">
        <authorList>
            <person name="Nowell W R."/>
        </authorList>
    </citation>
    <scope>NUCLEOTIDE SEQUENCE</scope>
</reference>
<dbReference type="Proteomes" id="UP000663836">
    <property type="component" value="Unassembled WGS sequence"/>
</dbReference>
<evidence type="ECO:0000313" key="3">
    <source>
        <dbReference type="Proteomes" id="UP000663836"/>
    </source>
</evidence>
<comment type="caution">
    <text evidence="2">The sequence shown here is derived from an EMBL/GenBank/DDBJ whole genome shotgun (WGS) entry which is preliminary data.</text>
</comment>
<evidence type="ECO:0000313" key="1">
    <source>
        <dbReference type="EMBL" id="CAF1363245.1"/>
    </source>
</evidence>
<organism evidence="2 3">
    <name type="scientific">Rotaria sordida</name>
    <dbReference type="NCBI Taxonomy" id="392033"/>
    <lineage>
        <taxon>Eukaryota</taxon>
        <taxon>Metazoa</taxon>
        <taxon>Spiralia</taxon>
        <taxon>Gnathifera</taxon>
        <taxon>Rotifera</taxon>
        <taxon>Eurotatoria</taxon>
        <taxon>Bdelloidea</taxon>
        <taxon>Philodinida</taxon>
        <taxon>Philodinidae</taxon>
        <taxon>Rotaria</taxon>
    </lineage>
</organism>